<comment type="caution">
    <text evidence="2">The sequence shown here is derived from an EMBL/GenBank/DDBJ whole genome shotgun (WGS) entry which is preliminary data.</text>
</comment>
<evidence type="ECO:0000256" key="1">
    <source>
        <dbReference type="SAM" id="MobiDB-lite"/>
    </source>
</evidence>
<organism evidence="2 3">
    <name type="scientific">Dietzia aerolata</name>
    <dbReference type="NCBI Taxonomy" id="595984"/>
    <lineage>
        <taxon>Bacteria</taxon>
        <taxon>Bacillati</taxon>
        <taxon>Actinomycetota</taxon>
        <taxon>Actinomycetes</taxon>
        <taxon>Mycobacteriales</taxon>
        <taxon>Dietziaceae</taxon>
        <taxon>Dietzia</taxon>
    </lineage>
</organism>
<accession>A0ABV5JQ18</accession>
<sequence>MSTDQRAIATSAIHLMQGVVYQESDDWADLQRHRGALRDHFAVVGLDVVINEDEGFAYLRTKDTPDGEDPLPRVIRRHALTYADSLLTVLLRKRMVEFESSGDQGKLVLSTEQIVEMLELFLSRSTDEARLTRQVEASINRLVALGYLRQLKDEKGMWEVRRILKAYVDAQTLGDFAGKLAEYEAAALSVEGAGTSAAAAVDAAAEGAAVTTETPGLTTSTTDIEGGADDE</sequence>
<feature type="compositionally biased region" description="Low complexity" evidence="1">
    <location>
        <begin position="209"/>
        <end position="222"/>
    </location>
</feature>
<evidence type="ECO:0000313" key="3">
    <source>
        <dbReference type="Proteomes" id="UP001589700"/>
    </source>
</evidence>
<proteinExistence type="predicted"/>
<dbReference type="Pfam" id="PF13835">
    <property type="entry name" value="DUF4194"/>
    <property type="match status" value="1"/>
</dbReference>
<feature type="region of interest" description="Disordered" evidence="1">
    <location>
        <begin position="209"/>
        <end position="231"/>
    </location>
</feature>
<dbReference type="EMBL" id="JBHMDY010000004">
    <property type="protein sequence ID" value="MFB9259808.1"/>
    <property type="molecule type" value="Genomic_DNA"/>
</dbReference>
<protein>
    <submittedName>
        <fullName evidence="2">DUF4194 domain-containing protein</fullName>
    </submittedName>
</protein>
<gene>
    <name evidence="2" type="ORF">ACFFVD_08335</name>
</gene>
<dbReference type="RefSeq" id="WP_182632251.1">
    <property type="nucleotide sequence ID" value="NZ_JAALDM010000129.1"/>
</dbReference>
<evidence type="ECO:0000313" key="2">
    <source>
        <dbReference type="EMBL" id="MFB9259808.1"/>
    </source>
</evidence>
<keyword evidence="3" id="KW-1185">Reference proteome</keyword>
<name>A0ABV5JQ18_9ACTN</name>
<reference evidence="2 3" key="1">
    <citation type="submission" date="2024-09" db="EMBL/GenBank/DDBJ databases">
        <authorList>
            <person name="Sun Q."/>
            <person name="Mori K."/>
        </authorList>
    </citation>
    <scope>NUCLEOTIDE SEQUENCE [LARGE SCALE GENOMIC DNA]</scope>
    <source>
        <strain evidence="2 3">CCM 7659</strain>
    </source>
</reference>
<dbReference type="InterPro" id="IPR025449">
    <property type="entry name" value="JetB"/>
</dbReference>
<dbReference type="Proteomes" id="UP001589700">
    <property type="component" value="Unassembled WGS sequence"/>
</dbReference>